<keyword evidence="5" id="KW-0966">Cell projection</keyword>
<feature type="compositionally biased region" description="Low complexity" evidence="6">
    <location>
        <begin position="59"/>
        <end position="71"/>
    </location>
</feature>
<proteinExistence type="predicted"/>
<feature type="domain" description="DM10" evidence="7">
    <location>
        <begin position="657"/>
        <end position="764"/>
    </location>
</feature>
<evidence type="ECO:0000256" key="5">
    <source>
        <dbReference type="ARBA" id="ARBA00023273"/>
    </source>
</evidence>
<keyword evidence="3" id="KW-0677">Repeat</keyword>
<keyword evidence="2" id="KW-0963">Cytoplasm</keyword>
<dbReference type="Pfam" id="PF06565">
    <property type="entry name" value="DM10_dom"/>
    <property type="match status" value="3"/>
</dbReference>
<evidence type="ECO:0000259" key="7">
    <source>
        <dbReference type="PROSITE" id="PS51336"/>
    </source>
</evidence>
<name>A0A8S3Y4A2_PARAO</name>
<dbReference type="PANTHER" id="PTHR12086">
    <property type="entry name" value="EF-HAND DOMAIN C-TERMINAL CONTAINING PROTEIN"/>
    <property type="match status" value="1"/>
</dbReference>
<feature type="compositionally biased region" description="Pro residues" evidence="6">
    <location>
        <begin position="41"/>
        <end position="58"/>
    </location>
</feature>
<dbReference type="FunFam" id="2.30.29.170:FF:000001">
    <property type="entry name" value="EF-hand domain containing 1"/>
    <property type="match status" value="1"/>
</dbReference>
<dbReference type="SMART" id="SM00676">
    <property type="entry name" value="DM10"/>
    <property type="match status" value="3"/>
</dbReference>
<feature type="region of interest" description="Disordered" evidence="6">
    <location>
        <begin position="1"/>
        <end position="87"/>
    </location>
</feature>
<evidence type="ECO:0000313" key="9">
    <source>
        <dbReference type="Proteomes" id="UP000691718"/>
    </source>
</evidence>
<comment type="caution">
    <text evidence="8">The sequence shown here is derived from an EMBL/GenBank/DDBJ whole genome shotgun (WGS) entry which is preliminary data.</text>
</comment>
<dbReference type="PANTHER" id="PTHR12086:SF11">
    <property type="entry name" value="EF-HAND DOMAIN-CONTAINING FAMILY MEMBER C2"/>
    <property type="match status" value="1"/>
</dbReference>
<accession>A0A8S3Y4A2</accession>
<gene>
    <name evidence="8" type="ORF">PAPOLLO_LOCUS23423</name>
</gene>
<dbReference type="GO" id="GO:0005930">
    <property type="term" value="C:axoneme"/>
    <property type="evidence" value="ECO:0007669"/>
    <property type="project" value="UniProtKB-SubCell"/>
</dbReference>
<feature type="compositionally biased region" description="Pro residues" evidence="6">
    <location>
        <begin position="15"/>
        <end position="31"/>
    </location>
</feature>
<dbReference type="FunFam" id="2.30.29.170:FF:000004">
    <property type="entry name" value="EF-hand domain containing 2"/>
    <property type="match status" value="1"/>
</dbReference>
<dbReference type="GO" id="GO:0005874">
    <property type="term" value="C:microtubule"/>
    <property type="evidence" value="ECO:0007669"/>
    <property type="project" value="TreeGrafter"/>
</dbReference>
<evidence type="ECO:0000256" key="4">
    <source>
        <dbReference type="ARBA" id="ARBA00023212"/>
    </source>
</evidence>
<dbReference type="InterPro" id="IPR006602">
    <property type="entry name" value="DM10_dom"/>
</dbReference>
<dbReference type="FunFam" id="2.30.29.170:FF:000002">
    <property type="entry name" value="EF-hand domain (C-terminal) containing 1"/>
    <property type="match status" value="1"/>
</dbReference>
<feature type="domain" description="DM10" evidence="7">
    <location>
        <begin position="336"/>
        <end position="442"/>
    </location>
</feature>
<dbReference type="AlphaFoldDB" id="A0A8S3Y4A2"/>
<evidence type="ECO:0000313" key="8">
    <source>
        <dbReference type="EMBL" id="CAG5046002.1"/>
    </source>
</evidence>
<evidence type="ECO:0000256" key="6">
    <source>
        <dbReference type="SAM" id="MobiDB-lite"/>
    </source>
</evidence>
<feature type="compositionally biased region" description="Low complexity" evidence="6">
    <location>
        <begin position="1"/>
        <end position="14"/>
    </location>
</feature>
<protein>
    <submittedName>
        <fullName evidence="8">(apollo) hypothetical protein</fullName>
    </submittedName>
</protein>
<feature type="domain" description="DM10" evidence="7">
    <location>
        <begin position="477"/>
        <end position="589"/>
    </location>
</feature>
<reference evidence="8" key="1">
    <citation type="submission" date="2021-04" db="EMBL/GenBank/DDBJ databases">
        <authorList>
            <person name="Tunstrom K."/>
        </authorList>
    </citation>
    <scope>NUCLEOTIDE SEQUENCE</scope>
</reference>
<evidence type="ECO:0000256" key="2">
    <source>
        <dbReference type="ARBA" id="ARBA00022490"/>
    </source>
</evidence>
<dbReference type="OrthoDB" id="6360546at2759"/>
<dbReference type="EMBL" id="CAJQZP010001435">
    <property type="protein sequence ID" value="CAG5046002.1"/>
    <property type="molecule type" value="Genomic_DNA"/>
</dbReference>
<keyword evidence="4" id="KW-0206">Cytoskeleton</keyword>
<evidence type="ECO:0000256" key="3">
    <source>
        <dbReference type="ARBA" id="ARBA00022737"/>
    </source>
</evidence>
<evidence type="ECO:0000256" key="1">
    <source>
        <dbReference type="ARBA" id="ARBA00004430"/>
    </source>
</evidence>
<sequence>MEENSDNSSSNPDVPAAPSPDIPAAPSPDIPAAPSSDIPIAPSPDIPITPSPDIPIAPSPDILAEPSSDIPGPLPPPADLQTPSSSQQLNSEIFVKPQNTIKKKRPLKRPLVPQHIEKSNETLNSIKDQVLCHKEIGDEFSLFAENIASQLRQLPLIDALDVQSEIIEIVKRKRINRMQLENNSTTSNEYTFEIPEHLFNNLESQIHIQRDATRQESSQLVVVNDALQEKGIEVQIQRDATSQETSPEFVVDDQLQEAIRSTGGIQINENRYFNILAIIFVALFWQIGRKSFGVRPIFTTIDNVNMLIDKPEDVNRVPSLYSRKQTPELPSWIMYDKHILRFQGYFQQSLHEMRSASHVVRKVDIFFFLEDGTIKVIESKTDNSGLSQGTLISRQRIRLPQSYDLYYDVLDLNIGKEVMFYGKVFKIVNCDNFTRVFINRLGINVPDPIPWPDTVDRIPKSGKEPKPRPFKQFLDYDRQVLRFFGYWDDRDSQFGTVHHLEIHYFLADDTIEIKEILPPNSGIEAAPMFLKRMRLPRKIPPHVEMTGGPQTQSYTPADLSIGAVINVFGRKVVLTDCDPFTKEYYRVTYGFDNFAPLEVPADKNTECFRENMAERELPPWNGFGSYDDSAENCKTVEPKAPHRDFIKFIHKDRVGFDSHILRFAARLINDNPEDARRYFVVKYFLCDDTIGVFELGERNSGFLGGKFFRREKTYLPDVDFYVSKEPPTYTDKDMWVGNELVINKHRFRLIAADEYALRYMELHADEYPMSNVALIMDKIRRTLASQENGYKNFVAKYMEAVLPDKKELMSVQCFKQALKEIMCEKMTEHEFLTLIRHFRGDPGKDKSPRREMIRSLVFTELTRGLWDDRERLREGLLHADETGLGTLPRSCLRQILRANHLSINTDLMDCMLDVLKKDENCNIYYEDLMEFLDFQTRPVFNLSEADYTRLVRHAPPVKDVECKFWDDQETFIKEGYVNWNAFLCQLNLEHLVKDQS</sequence>
<dbReference type="InterPro" id="IPR040193">
    <property type="entry name" value="EFHC1/EFHC2/EFHB"/>
</dbReference>
<dbReference type="Proteomes" id="UP000691718">
    <property type="component" value="Unassembled WGS sequence"/>
</dbReference>
<dbReference type="GO" id="GO:0010975">
    <property type="term" value="P:regulation of neuron projection development"/>
    <property type="evidence" value="ECO:0007669"/>
    <property type="project" value="TreeGrafter"/>
</dbReference>
<keyword evidence="9" id="KW-1185">Reference proteome</keyword>
<organism evidence="8 9">
    <name type="scientific">Parnassius apollo</name>
    <name type="common">Apollo butterfly</name>
    <name type="synonym">Papilio apollo</name>
    <dbReference type="NCBI Taxonomy" id="110799"/>
    <lineage>
        <taxon>Eukaryota</taxon>
        <taxon>Metazoa</taxon>
        <taxon>Ecdysozoa</taxon>
        <taxon>Arthropoda</taxon>
        <taxon>Hexapoda</taxon>
        <taxon>Insecta</taxon>
        <taxon>Pterygota</taxon>
        <taxon>Neoptera</taxon>
        <taxon>Endopterygota</taxon>
        <taxon>Lepidoptera</taxon>
        <taxon>Glossata</taxon>
        <taxon>Ditrysia</taxon>
        <taxon>Papilionoidea</taxon>
        <taxon>Papilionidae</taxon>
        <taxon>Parnassiinae</taxon>
        <taxon>Parnassini</taxon>
        <taxon>Parnassius</taxon>
        <taxon>Parnassius</taxon>
    </lineage>
</organism>
<comment type="subcellular location">
    <subcellularLocation>
        <location evidence="1">Cytoplasm</location>
        <location evidence="1">Cytoskeleton</location>
        <location evidence="1">Cilium axoneme</location>
    </subcellularLocation>
</comment>
<dbReference type="PROSITE" id="PS51336">
    <property type="entry name" value="DM10"/>
    <property type="match status" value="3"/>
</dbReference>